<dbReference type="PANTHER" id="PTHR36180">
    <property type="entry name" value="DNA-BINDING PROTEIN-RELATED-RELATED"/>
    <property type="match status" value="1"/>
</dbReference>
<protein>
    <submittedName>
        <fullName evidence="3">Prophage antirepressor-like protein</fullName>
    </submittedName>
</protein>
<dbReference type="EMBL" id="JACIBS010000020">
    <property type="protein sequence ID" value="MBB3666372.1"/>
    <property type="molecule type" value="Genomic_DNA"/>
</dbReference>
<proteinExistence type="predicted"/>
<evidence type="ECO:0000259" key="2">
    <source>
        <dbReference type="PROSITE" id="PS51750"/>
    </source>
</evidence>
<sequence>MTDLTPFTYGTESIRVVTVNGEPWFVAADVCRAISVDITQTRRLEDDEKGLHSVQTPGGHQSVTIVNEPGLYSLILRSRKPEARRFQRWITHEVIPSIRRTGGYGQPQIPGSYAEALEAAARQAREREAAEQRARELEPSANAWEMLVDATGDYSMREAAQILDRDPAINMGQNRLARYLRENAWVDRKGTPYQRKVDRGQLVARILPYQHPHTGESKLDTQVRVTAKGMRELHRMLGGERPLRLDPPPEAQPALLPA</sequence>
<gene>
    <name evidence="3" type="ORF">FB384_005334</name>
</gene>
<dbReference type="PANTHER" id="PTHR36180:SF2">
    <property type="entry name" value="BRO FAMILY PROTEIN"/>
    <property type="match status" value="1"/>
</dbReference>
<dbReference type="Pfam" id="PF03374">
    <property type="entry name" value="ANT"/>
    <property type="match status" value="1"/>
</dbReference>
<evidence type="ECO:0000313" key="4">
    <source>
        <dbReference type="Proteomes" id="UP000564573"/>
    </source>
</evidence>
<dbReference type="Pfam" id="PF02498">
    <property type="entry name" value="Bro-N"/>
    <property type="match status" value="1"/>
</dbReference>
<dbReference type="InterPro" id="IPR003497">
    <property type="entry name" value="BRO_N_domain"/>
</dbReference>
<feature type="domain" description="Bro-N" evidence="2">
    <location>
        <begin position="1"/>
        <end position="102"/>
    </location>
</feature>
<dbReference type="SMART" id="SM01040">
    <property type="entry name" value="Bro-N"/>
    <property type="match status" value="1"/>
</dbReference>
<reference evidence="3 4" key="1">
    <citation type="submission" date="2020-08" db="EMBL/GenBank/DDBJ databases">
        <title>Sequencing the genomes of 1000 actinobacteria strains.</title>
        <authorList>
            <person name="Klenk H.-P."/>
        </authorList>
    </citation>
    <scope>NUCLEOTIDE SEQUENCE [LARGE SCALE GENOMIC DNA]</scope>
    <source>
        <strain evidence="3 4">DSM 45267</strain>
    </source>
</reference>
<accession>A0A839XRF3</accession>
<dbReference type="PROSITE" id="PS51750">
    <property type="entry name" value="BRO_N"/>
    <property type="match status" value="1"/>
</dbReference>
<dbReference type="GO" id="GO:0003677">
    <property type="term" value="F:DNA binding"/>
    <property type="evidence" value="ECO:0007669"/>
    <property type="project" value="InterPro"/>
</dbReference>
<dbReference type="AlphaFoldDB" id="A0A839XRF3"/>
<keyword evidence="4" id="KW-1185">Reference proteome</keyword>
<comment type="caution">
    <text evidence="3">The sequence shown here is derived from an EMBL/GenBank/DDBJ whole genome shotgun (WGS) entry which is preliminary data.</text>
</comment>
<evidence type="ECO:0000313" key="3">
    <source>
        <dbReference type="EMBL" id="MBB3666372.1"/>
    </source>
</evidence>
<dbReference type="InterPro" id="IPR005039">
    <property type="entry name" value="Ant_C"/>
</dbReference>
<evidence type="ECO:0000256" key="1">
    <source>
        <dbReference type="SAM" id="MobiDB-lite"/>
    </source>
</evidence>
<name>A0A839XRF3_9PSEU</name>
<organism evidence="3 4">
    <name type="scientific">Prauserella sediminis</name>
    <dbReference type="NCBI Taxonomy" id="577680"/>
    <lineage>
        <taxon>Bacteria</taxon>
        <taxon>Bacillati</taxon>
        <taxon>Actinomycetota</taxon>
        <taxon>Actinomycetes</taxon>
        <taxon>Pseudonocardiales</taxon>
        <taxon>Pseudonocardiaceae</taxon>
        <taxon>Prauserella</taxon>
        <taxon>Prauserella salsuginis group</taxon>
    </lineage>
</organism>
<feature type="region of interest" description="Disordered" evidence="1">
    <location>
        <begin position="236"/>
        <end position="258"/>
    </location>
</feature>
<dbReference type="RefSeq" id="WP_183787538.1">
    <property type="nucleotide sequence ID" value="NZ_JACIBS010000020.1"/>
</dbReference>
<dbReference type="Proteomes" id="UP000564573">
    <property type="component" value="Unassembled WGS sequence"/>
</dbReference>